<dbReference type="AlphaFoldDB" id="A0A5B8U5J0"/>
<dbReference type="KEGG" id="bsol:FSW04_12400"/>
<evidence type="ECO:0000313" key="6">
    <source>
        <dbReference type="Proteomes" id="UP000321805"/>
    </source>
</evidence>
<reference evidence="5 6" key="1">
    <citation type="journal article" date="2018" name="J. Microbiol.">
        <title>Baekduia soli gen. nov., sp. nov., a novel bacterium isolated from the soil of Baekdu Mountain and proposal of a novel family name, Baekduiaceae fam. nov.</title>
        <authorList>
            <person name="An D.S."/>
            <person name="Siddiqi M.Z."/>
            <person name="Kim K.H."/>
            <person name="Yu H.S."/>
            <person name="Im W.T."/>
        </authorList>
    </citation>
    <scope>NUCLEOTIDE SEQUENCE [LARGE SCALE GENOMIC DNA]</scope>
    <source>
        <strain evidence="5 6">BR7-21</strain>
    </source>
</reference>
<keyword evidence="6" id="KW-1185">Reference proteome</keyword>
<comment type="subunit">
    <text evidence="2">Interacts with COX5B; this interaction may contribute to localize PYROXD2 to the inner face of the inner mitochondrial membrane.</text>
</comment>
<organism evidence="5 6">
    <name type="scientific">Baekduia soli</name>
    <dbReference type="NCBI Taxonomy" id="496014"/>
    <lineage>
        <taxon>Bacteria</taxon>
        <taxon>Bacillati</taxon>
        <taxon>Actinomycetota</taxon>
        <taxon>Thermoleophilia</taxon>
        <taxon>Solirubrobacterales</taxon>
        <taxon>Baekduiaceae</taxon>
        <taxon>Baekduia</taxon>
    </lineage>
</organism>
<dbReference type="PANTHER" id="PTHR10668:SF105">
    <property type="entry name" value="DEHYDROGENASE-RELATED"/>
    <property type="match status" value="1"/>
</dbReference>
<accession>A0A5B8U5J0</accession>
<dbReference type="EMBL" id="CP042430">
    <property type="protein sequence ID" value="QEC48290.1"/>
    <property type="molecule type" value="Genomic_DNA"/>
</dbReference>
<feature type="domain" description="Amine oxidase" evidence="4">
    <location>
        <begin position="17"/>
        <end position="499"/>
    </location>
</feature>
<dbReference type="SUPFAM" id="SSF51905">
    <property type="entry name" value="FAD/NAD(P)-binding domain"/>
    <property type="match status" value="1"/>
</dbReference>
<dbReference type="Gene3D" id="3.50.50.60">
    <property type="entry name" value="FAD/NAD(P)-binding domain"/>
    <property type="match status" value="2"/>
</dbReference>
<protein>
    <recommendedName>
        <fullName evidence="3">Pyridine nucleotide-disulfide oxidoreductase domain-containing protein 2</fullName>
    </recommendedName>
</protein>
<dbReference type="OrthoDB" id="833207at2"/>
<comment type="function">
    <text evidence="1">Probable oxidoreductase that may play a role as regulator of mitochondrial function.</text>
</comment>
<evidence type="ECO:0000256" key="1">
    <source>
        <dbReference type="ARBA" id="ARBA00037217"/>
    </source>
</evidence>
<dbReference type="Proteomes" id="UP000321805">
    <property type="component" value="Chromosome"/>
</dbReference>
<evidence type="ECO:0000256" key="2">
    <source>
        <dbReference type="ARBA" id="ARBA00038825"/>
    </source>
</evidence>
<sequence length="512" mass="53443">MLTPVTRVVVIGAGHNGLVAAVHLAAGGLSPLVLEQAPRPGGATRSAARTLPGFVHDDHAAFVPMAVASPAMRELRLEDDGLRWVTPSMVMAHPFEDGTAIALHRDVGATAASLGGRAGSGWERAMGQLLPHATTLVETILAPLPPVAGPLRLGGALRRDGLDWARRMLGSIEALGLEIFAGDRRATAWLSGSAQHSGLPPSTAGSGAFGLVLQVLGHSHGWPVPVGGMGSLVDALLARGAREGSRVRCDARVERIITRGGRLTGVRLVSGEEIAADAVISTLSAGPLVGMLEPGALPARLERRLRSWRYGTGAFKLDYALSGPVPWTAAEPREAAVVHVAGALGALEAAAQDGTHGEVPERPALVVGQQSLVDPSRAPAGHHTLYVYAHVPSRYAMGDEDVAARIEAQLERFAPGFAAAVLGRSLRAPHQTEVENPSMVGGDLGGGTMELDQQLVFRPAPELVRYRTPLKGLYVAGASIHPGGAVHGMSGRGAARALLHDRRLRPWRTRAG</sequence>
<evidence type="ECO:0000313" key="5">
    <source>
        <dbReference type="EMBL" id="QEC48290.1"/>
    </source>
</evidence>
<dbReference type="RefSeq" id="WP_146919665.1">
    <property type="nucleotide sequence ID" value="NZ_CP042430.1"/>
</dbReference>
<dbReference type="Pfam" id="PF01593">
    <property type="entry name" value="Amino_oxidase"/>
    <property type="match status" value="1"/>
</dbReference>
<gene>
    <name evidence="5" type="ORF">FSW04_12400</name>
</gene>
<evidence type="ECO:0000259" key="4">
    <source>
        <dbReference type="Pfam" id="PF01593"/>
    </source>
</evidence>
<evidence type="ECO:0000256" key="3">
    <source>
        <dbReference type="ARBA" id="ARBA00040298"/>
    </source>
</evidence>
<dbReference type="InterPro" id="IPR002937">
    <property type="entry name" value="Amino_oxidase"/>
</dbReference>
<name>A0A5B8U5J0_9ACTN</name>
<dbReference type="PANTHER" id="PTHR10668">
    <property type="entry name" value="PHYTOENE DEHYDROGENASE"/>
    <property type="match status" value="1"/>
</dbReference>
<dbReference type="GO" id="GO:0016491">
    <property type="term" value="F:oxidoreductase activity"/>
    <property type="evidence" value="ECO:0007669"/>
    <property type="project" value="InterPro"/>
</dbReference>
<proteinExistence type="predicted"/>
<dbReference type="InterPro" id="IPR036188">
    <property type="entry name" value="FAD/NAD-bd_sf"/>
</dbReference>